<reference evidence="1" key="1">
    <citation type="journal article" date="2023" name="Mol. Phylogenet. Evol.">
        <title>Genome-scale phylogeny and comparative genomics of the fungal order Sordariales.</title>
        <authorList>
            <person name="Hensen N."/>
            <person name="Bonometti L."/>
            <person name="Westerberg I."/>
            <person name="Brannstrom I.O."/>
            <person name="Guillou S."/>
            <person name="Cros-Aarteil S."/>
            <person name="Calhoun S."/>
            <person name="Haridas S."/>
            <person name="Kuo A."/>
            <person name="Mondo S."/>
            <person name="Pangilinan J."/>
            <person name="Riley R."/>
            <person name="LaButti K."/>
            <person name="Andreopoulos B."/>
            <person name="Lipzen A."/>
            <person name="Chen C."/>
            <person name="Yan M."/>
            <person name="Daum C."/>
            <person name="Ng V."/>
            <person name="Clum A."/>
            <person name="Steindorff A."/>
            <person name="Ohm R.A."/>
            <person name="Martin F."/>
            <person name="Silar P."/>
            <person name="Natvig D.O."/>
            <person name="Lalanne C."/>
            <person name="Gautier V."/>
            <person name="Ament-Velasquez S.L."/>
            <person name="Kruys A."/>
            <person name="Hutchinson M.I."/>
            <person name="Powell A.J."/>
            <person name="Barry K."/>
            <person name="Miller A.N."/>
            <person name="Grigoriev I.V."/>
            <person name="Debuchy R."/>
            <person name="Gladieux P."/>
            <person name="Hiltunen Thoren M."/>
            <person name="Johannesson H."/>
        </authorList>
    </citation>
    <scope>NUCLEOTIDE SEQUENCE</scope>
    <source>
        <strain evidence="1">PSN243</strain>
    </source>
</reference>
<feature type="non-terminal residue" evidence="1">
    <location>
        <position position="117"/>
    </location>
</feature>
<dbReference type="Proteomes" id="UP001321760">
    <property type="component" value="Unassembled WGS sequence"/>
</dbReference>
<proteinExistence type="predicted"/>
<dbReference type="PANTHER" id="PTHR38166:SF1">
    <property type="entry name" value="C2H2-TYPE DOMAIN-CONTAINING PROTEIN"/>
    <property type="match status" value="1"/>
</dbReference>
<name>A0AAV9GRB6_9PEZI</name>
<protein>
    <recommendedName>
        <fullName evidence="3">C2H2-type domain-containing protein</fullName>
    </recommendedName>
</protein>
<gene>
    <name evidence="1" type="ORF">QBC34DRAFT_276135</name>
</gene>
<comment type="caution">
    <text evidence="1">The sequence shown here is derived from an EMBL/GenBank/DDBJ whole genome shotgun (WGS) entry which is preliminary data.</text>
</comment>
<dbReference type="EMBL" id="MU865930">
    <property type="protein sequence ID" value="KAK4450896.1"/>
    <property type="molecule type" value="Genomic_DNA"/>
</dbReference>
<dbReference type="AlphaFoldDB" id="A0AAV9GRB6"/>
<accession>A0AAV9GRB6</accession>
<keyword evidence="2" id="KW-1185">Reference proteome</keyword>
<organism evidence="1 2">
    <name type="scientific">Podospora aff. communis PSN243</name>
    <dbReference type="NCBI Taxonomy" id="3040156"/>
    <lineage>
        <taxon>Eukaryota</taxon>
        <taxon>Fungi</taxon>
        <taxon>Dikarya</taxon>
        <taxon>Ascomycota</taxon>
        <taxon>Pezizomycotina</taxon>
        <taxon>Sordariomycetes</taxon>
        <taxon>Sordariomycetidae</taxon>
        <taxon>Sordariales</taxon>
        <taxon>Podosporaceae</taxon>
        <taxon>Podospora</taxon>
    </lineage>
</organism>
<sequence>ISYVKQHLARRHTPDFYCHRCFQVFSNEQAYDSHVLEAVCTRGLSAKLEGITQHQSRQLSRRSGGSVEEQWLAMWKIVFPDDSVPTSIYIDSDQSEDFCLLREFSQERGVEILREEL</sequence>
<evidence type="ECO:0000313" key="1">
    <source>
        <dbReference type="EMBL" id="KAK4450896.1"/>
    </source>
</evidence>
<evidence type="ECO:0008006" key="3">
    <source>
        <dbReference type="Google" id="ProtNLM"/>
    </source>
</evidence>
<reference evidence="1" key="2">
    <citation type="submission" date="2023-05" db="EMBL/GenBank/DDBJ databases">
        <authorList>
            <consortium name="Lawrence Berkeley National Laboratory"/>
            <person name="Steindorff A."/>
            <person name="Hensen N."/>
            <person name="Bonometti L."/>
            <person name="Westerberg I."/>
            <person name="Brannstrom I.O."/>
            <person name="Guillou S."/>
            <person name="Cros-Aarteil S."/>
            <person name="Calhoun S."/>
            <person name="Haridas S."/>
            <person name="Kuo A."/>
            <person name="Mondo S."/>
            <person name="Pangilinan J."/>
            <person name="Riley R."/>
            <person name="Labutti K."/>
            <person name="Andreopoulos B."/>
            <person name="Lipzen A."/>
            <person name="Chen C."/>
            <person name="Yanf M."/>
            <person name="Daum C."/>
            <person name="Ng V."/>
            <person name="Clum A."/>
            <person name="Ohm R."/>
            <person name="Martin F."/>
            <person name="Silar P."/>
            <person name="Natvig D."/>
            <person name="Lalanne C."/>
            <person name="Gautier V."/>
            <person name="Ament-Velasquez S.L."/>
            <person name="Kruys A."/>
            <person name="Hutchinson M.I."/>
            <person name="Powell A.J."/>
            <person name="Barry K."/>
            <person name="Miller A.N."/>
            <person name="Grigoriev I.V."/>
            <person name="Debuchy R."/>
            <person name="Gladieux P."/>
            <person name="Thoren M.H."/>
            <person name="Johannesson H."/>
        </authorList>
    </citation>
    <scope>NUCLEOTIDE SEQUENCE</scope>
    <source>
        <strain evidence="1">PSN243</strain>
    </source>
</reference>
<dbReference type="PANTHER" id="PTHR38166">
    <property type="entry name" value="C2H2-TYPE DOMAIN-CONTAINING PROTEIN-RELATED"/>
    <property type="match status" value="1"/>
</dbReference>
<evidence type="ECO:0000313" key="2">
    <source>
        <dbReference type="Proteomes" id="UP001321760"/>
    </source>
</evidence>
<feature type="non-terminal residue" evidence="1">
    <location>
        <position position="1"/>
    </location>
</feature>